<keyword evidence="3" id="KW-1185">Reference proteome</keyword>
<protein>
    <submittedName>
        <fullName evidence="2">Uncharacterized protein</fullName>
    </submittedName>
</protein>
<evidence type="ECO:0000256" key="1">
    <source>
        <dbReference type="SAM" id="Phobius"/>
    </source>
</evidence>
<reference evidence="2" key="1">
    <citation type="submission" date="2020-11" db="EMBL/GenBank/DDBJ databases">
        <authorList>
            <consortium name="DOE Joint Genome Institute"/>
            <person name="Ahrendt S."/>
            <person name="Riley R."/>
            <person name="Andreopoulos W."/>
            <person name="Labutti K."/>
            <person name="Pangilinan J."/>
            <person name="Ruiz-Duenas F.J."/>
            <person name="Barrasa J.M."/>
            <person name="Sanchez-Garcia M."/>
            <person name="Camarero S."/>
            <person name="Miyauchi S."/>
            <person name="Serrano A."/>
            <person name="Linde D."/>
            <person name="Babiker R."/>
            <person name="Drula E."/>
            <person name="Ayuso-Fernandez I."/>
            <person name="Pacheco R."/>
            <person name="Padilla G."/>
            <person name="Ferreira P."/>
            <person name="Barriuso J."/>
            <person name="Kellner H."/>
            <person name="Castanera R."/>
            <person name="Alfaro M."/>
            <person name="Ramirez L."/>
            <person name="Pisabarro A.G."/>
            <person name="Kuo A."/>
            <person name="Tritt A."/>
            <person name="Lipzen A."/>
            <person name="He G."/>
            <person name="Yan M."/>
            <person name="Ng V."/>
            <person name="Cullen D."/>
            <person name="Martin F."/>
            <person name="Rosso M.-N."/>
            <person name="Henrissat B."/>
            <person name="Hibbett D."/>
            <person name="Martinez A.T."/>
            <person name="Grigoriev I.V."/>
        </authorList>
    </citation>
    <scope>NUCLEOTIDE SEQUENCE</scope>
    <source>
        <strain evidence="2">CIRM-BRFM 674</strain>
    </source>
</reference>
<dbReference type="AlphaFoldDB" id="A0A9P6D0H8"/>
<gene>
    <name evidence="2" type="ORF">BDN70DRAFT_835642</name>
</gene>
<keyword evidence="1" id="KW-1133">Transmembrane helix</keyword>
<keyword evidence="1" id="KW-0812">Transmembrane</keyword>
<comment type="caution">
    <text evidence="2">The sequence shown here is derived from an EMBL/GenBank/DDBJ whole genome shotgun (WGS) entry which is preliminary data.</text>
</comment>
<evidence type="ECO:0000313" key="2">
    <source>
        <dbReference type="EMBL" id="KAF9478658.1"/>
    </source>
</evidence>
<dbReference type="EMBL" id="MU155229">
    <property type="protein sequence ID" value="KAF9478658.1"/>
    <property type="molecule type" value="Genomic_DNA"/>
</dbReference>
<feature type="transmembrane region" description="Helical" evidence="1">
    <location>
        <begin position="88"/>
        <end position="107"/>
    </location>
</feature>
<organism evidence="2 3">
    <name type="scientific">Pholiota conissans</name>
    <dbReference type="NCBI Taxonomy" id="109636"/>
    <lineage>
        <taxon>Eukaryota</taxon>
        <taxon>Fungi</taxon>
        <taxon>Dikarya</taxon>
        <taxon>Basidiomycota</taxon>
        <taxon>Agaricomycotina</taxon>
        <taxon>Agaricomycetes</taxon>
        <taxon>Agaricomycetidae</taxon>
        <taxon>Agaricales</taxon>
        <taxon>Agaricineae</taxon>
        <taxon>Strophariaceae</taxon>
        <taxon>Pholiota</taxon>
    </lineage>
</organism>
<evidence type="ECO:0000313" key="3">
    <source>
        <dbReference type="Proteomes" id="UP000807469"/>
    </source>
</evidence>
<feature type="transmembrane region" description="Helical" evidence="1">
    <location>
        <begin position="518"/>
        <end position="537"/>
    </location>
</feature>
<accession>A0A9P6D0H8</accession>
<name>A0A9P6D0H8_9AGAR</name>
<dbReference type="PANTHER" id="PTHR35043:SF7">
    <property type="entry name" value="TRANSCRIPTION FACTOR DOMAIN-CONTAINING PROTEIN"/>
    <property type="match status" value="1"/>
</dbReference>
<feature type="transmembrane region" description="Helical" evidence="1">
    <location>
        <begin position="491"/>
        <end position="511"/>
    </location>
</feature>
<dbReference type="Proteomes" id="UP000807469">
    <property type="component" value="Unassembled WGS sequence"/>
</dbReference>
<feature type="transmembrane region" description="Helical" evidence="1">
    <location>
        <begin position="449"/>
        <end position="471"/>
    </location>
</feature>
<dbReference type="PANTHER" id="PTHR35043">
    <property type="entry name" value="TRANSCRIPTION FACTOR DOMAIN-CONTAINING PROTEIN"/>
    <property type="match status" value="1"/>
</dbReference>
<keyword evidence="1" id="KW-0472">Membrane</keyword>
<dbReference type="OrthoDB" id="9451547at2759"/>
<proteinExistence type="predicted"/>
<sequence>MLLLLSLLLSLSRGAPLSPASTLPYSESGGHALLTLRETISESNDRTIWDIIWSCAATILACTWTALHPNIPGPYDSGWRCLKRRVVMTFYAIIAPEVVALWALIQWTGARNAMNDFNATIAKRQPPKKTILQSLEDWFFSTVPLETEEPGIDPWTMSHAFFGLMGGFLLYDEGTPIQVLTYSRLKQCIVDGTIDPPDITEDEIQDRSKGDFIGKGLLVLQTTWFILQCIARWVQKLPLSELEVVTLGYALLNGITYTLWWHKPQDAGKAFRVIKKKNTEKCGDEPSVGGLTKGVTESPPILDAKSTARVAATAEVSQPCSSSEDLKIGAHSRAAADPQLDDIKLQDPDGIPENPSLPAAQVIDVEKPRPMYVKVRYLRRRLRLDHSKVNGTWSSVVGFYAIMIPFRLFCFSLYSLLKMLDPEPKVEDGALRVSIFGTDAIEDSEYGGILSASCVVGTLFGAVHLIAWWSAFPTLAEHTLWRISTVYITGYPAFVLSAVIVVVVLSEYCGFKHLENSPLVFLIYNIFIWTGAVIYGLSRSVILCEAVLSLRNEPPAVYQDVEWIVFIPHL</sequence>
<feature type="transmembrane region" description="Helical" evidence="1">
    <location>
        <begin position="397"/>
        <end position="417"/>
    </location>
</feature>